<accession>A0A853A8K7</accession>
<keyword evidence="2" id="KW-1185">Reference proteome</keyword>
<evidence type="ECO:0000313" key="2">
    <source>
        <dbReference type="Proteomes" id="UP000567795"/>
    </source>
</evidence>
<dbReference type="EMBL" id="JACBZD010000001">
    <property type="protein sequence ID" value="NYI06971.1"/>
    <property type="molecule type" value="Genomic_DNA"/>
</dbReference>
<sequence length="114" mass="12327">MSVPDHLRAHAARQPASPLEQVRSFLRGHVADTGDLGELRSDLARLAAVNTRGILQDLQALEDLLAAPPADGTLARLVAWDANWVLDDETSDQAAARWLGEVADLLREVLAEAQ</sequence>
<name>A0A853A8K7_9ACTN</name>
<proteinExistence type="predicted"/>
<dbReference type="AlphaFoldDB" id="A0A853A8K7"/>
<organism evidence="1 2">
    <name type="scientific">Allostreptomyces psammosilenae</name>
    <dbReference type="NCBI Taxonomy" id="1892865"/>
    <lineage>
        <taxon>Bacteria</taxon>
        <taxon>Bacillati</taxon>
        <taxon>Actinomycetota</taxon>
        <taxon>Actinomycetes</taxon>
        <taxon>Kitasatosporales</taxon>
        <taxon>Streptomycetaceae</taxon>
        <taxon>Allostreptomyces</taxon>
    </lineage>
</organism>
<dbReference type="RefSeq" id="WP_179815471.1">
    <property type="nucleotide sequence ID" value="NZ_JACBZD010000001.1"/>
</dbReference>
<dbReference type="Proteomes" id="UP000567795">
    <property type="component" value="Unassembled WGS sequence"/>
</dbReference>
<comment type="caution">
    <text evidence="1">The sequence shown here is derived from an EMBL/GenBank/DDBJ whole genome shotgun (WGS) entry which is preliminary data.</text>
</comment>
<reference evidence="1 2" key="1">
    <citation type="submission" date="2020-07" db="EMBL/GenBank/DDBJ databases">
        <title>Sequencing the genomes of 1000 actinobacteria strains.</title>
        <authorList>
            <person name="Klenk H.-P."/>
        </authorList>
    </citation>
    <scope>NUCLEOTIDE SEQUENCE [LARGE SCALE GENOMIC DNA]</scope>
    <source>
        <strain evidence="1 2">DSM 42178</strain>
    </source>
</reference>
<evidence type="ECO:0000313" key="1">
    <source>
        <dbReference type="EMBL" id="NYI06971.1"/>
    </source>
</evidence>
<protein>
    <submittedName>
        <fullName evidence="1">Uncharacterized protein</fullName>
    </submittedName>
</protein>
<gene>
    <name evidence="1" type="ORF">FHU37_003914</name>
</gene>